<feature type="region of interest" description="Disordered" evidence="2">
    <location>
        <begin position="103"/>
        <end position="650"/>
    </location>
</feature>
<proteinExistence type="predicted"/>
<gene>
    <name evidence="5" type="ORF">DUNSADRAFT_3478</name>
</gene>
<feature type="compositionally biased region" description="Basic and acidic residues" evidence="2">
    <location>
        <begin position="125"/>
        <end position="138"/>
    </location>
</feature>
<feature type="region of interest" description="Disordered" evidence="2">
    <location>
        <begin position="1189"/>
        <end position="1239"/>
    </location>
</feature>
<feature type="compositionally biased region" description="Polar residues" evidence="2">
    <location>
        <begin position="530"/>
        <end position="541"/>
    </location>
</feature>
<feature type="compositionally biased region" description="Low complexity" evidence="2">
    <location>
        <begin position="874"/>
        <end position="911"/>
    </location>
</feature>
<feature type="compositionally biased region" description="Polar residues" evidence="2">
    <location>
        <begin position="1873"/>
        <end position="1893"/>
    </location>
</feature>
<feature type="compositionally biased region" description="Low complexity" evidence="2">
    <location>
        <begin position="392"/>
        <end position="407"/>
    </location>
</feature>
<comment type="caution">
    <text evidence="5">The sequence shown here is derived from an EMBL/GenBank/DDBJ whole genome shotgun (WGS) entry which is preliminary data.</text>
</comment>
<evidence type="ECO:0000256" key="1">
    <source>
        <dbReference type="ARBA" id="ARBA00004141"/>
    </source>
</evidence>
<keyword evidence="3" id="KW-0812">Transmembrane</keyword>
<feature type="compositionally biased region" description="Pro residues" evidence="2">
    <location>
        <begin position="218"/>
        <end position="237"/>
    </location>
</feature>
<feature type="compositionally biased region" description="Low complexity" evidence="2">
    <location>
        <begin position="849"/>
        <end position="866"/>
    </location>
</feature>
<feature type="region of interest" description="Disordered" evidence="2">
    <location>
        <begin position="667"/>
        <end position="925"/>
    </location>
</feature>
<feature type="compositionally biased region" description="Low complexity" evidence="2">
    <location>
        <begin position="1137"/>
        <end position="1159"/>
    </location>
</feature>
<feature type="transmembrane region" description="Helical" evidence="3">
    <location>
        <begin position="30"/>
        <end position="50"/>
    </location>
</feature>
<dbReference type="PANTHER" id="PTHR23525:SF1">
    <property type="entry name" value="NODULIN-LIKE DOMAIN-CONTAINING PROTEIN"/>
    <property type="match status" value="1"/>
</dbReference>
<keyword evidence="6" id="KW-1185">Reference proteome</keyword>
<feature type="compositionally biased region" description="Low complexity" evidence="2">
    <location>
        <begin position="687"/>
        <end position="720"/>
    </location>
</feature>
<feature type="compositionally biased region" description="Gly residues" evidence="2">
    <location>
        <begin position="373"/>
        <end position="386"/>
    </location>
</feature>
<feature type="compositionally biased region" description="Low complexity" evidence="2">
    <location>
        <begin position="1537"/>
        <end position="1559"/>
    </location>
</feature>
<accession>A0ABQ7GTW4</accession>
<name>A0ABQ7GTW4_DUNSA</name>
<feature type="compositionally biased region" description="Low complexity" evidence="2">
    <location>
        <begin position="208"/>
        <end position="217"/>
    </location>
</feature>
<feature type="compositionally biased region" description="Low complexity" evidence="2">
    <location>
        <begin position="623"/>
        <end position="650"/>
    </location>
</feature>
<dbReference type="Proteomes" id="UP000815325">
    <property type="component" value="Unassembled WGS sequence"/>
</dbReference>
<evidence type="ECO:0000313" key="5">
    <source>
        <dbReference type="EMBL" id="KAF5838044.1"/>
    </source>
</evidence>
<dbReference type="InterPro" id="IPR011701">
    <property type="entry name" value="MFS"/>
</dbReference>
<feature type="compositionally biased region" description="Gly residues" evidence="2">
    <location>
        <begin position="338"/>
        <end position="359"/>
    </location>
</feature>
<feature type="region of interest" description="Disordered" evidence="2">
    <location>
        <begin position="1589"/>
        <end position="1639"/>
    </location>
</feature>
<feature type="compositionally biased region" description="Low complexity" evidence="2">
    <location>
        <begin position="815"/>
        <end position="827"/>
    </location>
</feature>
<sequence length="2155" mass="221227">MQASAPIVDSLFADSIPTGKRAGLYTGLTVSYVLSSAVGPATAAVLFVLHGDVWSTERMSRVMLVGLALACIPASLLLMFDDACVLGQEAEGLLKVLGKEESERQAAQDEEGGLREPLLPNGTDVEERGDGADGRSDDLEGFESRLVTPADSRVHSRSITPSKSQVIPGISGIPAAHSPHGTPPGPSPRTPTRSWHNEAFISYHHHQQQQMQQQQGWPMPPTPPQPPAPAPPPPTPPHKVQRVVSRRRRTEEEAYQHQGLHPGLEASPSGLGSSLPGPPAAHSSSPFAGNLFQRSASARHASFGAADRMGREHGHRHSGGDGGQQQSSGVGGQRQSSSGGGQQQSSSGGGQQQSSGGVGQRQSSGIGVQQQSSGGGGQWQSSGGGLRQVVPGGASRQGSSRSSGQASLTSVASMRRASSGEQQSRHEKEQREHDGHQEGGSSQQDGKQLSSFAVPIELHGSSDEYNTASGSSSGARSLAGGGLYESQPHMDGAQQGPASEAEAEQKDGRAAEGGEAGTDVGTTEHAEPSAGQSASKMQVSQGKPAAEEMEGRKEVAGGPGAQDVEAKEGRRLAAATKDTGAEDVAAAAASTSDGQGRGAAAPPNTQRVVADSPAVEEEASSHAAAAAAAATATPAPTLARPAATPAKPAATPAAPILGVRMSSSGTAGALAPKVVPEPSREADTAEAVSKAAATSSPAAAAAAAAAAGAAPAGPEAPGKAQHQAGQLAGSMPSASAAAAAAAAASPPTPAAAPASSTVTAQAPALAATPAPALSKSAAPSTQASAPAAAPASQMAPVPGPATQPPSAARDPRQTPAIAAAAAAAAPPASTPTERYRATVPVAKKSMFDSSSATSTSSTSSSTSSSTLEAITQLAKAAAPAQPSSSFPGAVSQTAQATASTQPSSSTQAEAAGRATGPAHPSSSLLEAVSQTAKATAAAHSSPAAAAAAARSHAAGAAAPVPQLSARAASASQIPPLAAPALAAAASFPPSSASPAAARAAAAASALGTWPWCSKTSGEIGRSTSVVISRRPSGTLPEPHVKTVPGTVGASEAEHRQQQQQQHVAMRQEQQLPSHSSARAAAAASALGTWPWCSKTSGEIGRSTSVVISRRPSGTLPEPHVKTVPGTVGASEAEHRQQQQQQHVAMRQEQQLPSHSSARAAAAASALGTWPWCSKTSGEIGRSTSVVISRRPSGTLPEPHVKTVPGTVGASEAEHRQQQQQQHVAMRQEQQLPSHSSARAAAAASALGTWPWCSKTSGEIGRSTSVVISRRPSGTLPEPHVKTVPGTVGASEAEHRQQQQQQHVAMRQEQQLPSHSSARAAAAASALGTWPWCSKTSGEIGRSTSVVISRRPSGTLPEPHVKTVPGTVGASEAEHRQQQQQQHVAMRQEQQLPSHSSARAAAAASALGTWPWCSKTSGEIGRSTSVVISRRPSGTLPEPHVKTVPGTVGASEAEHRQQQQQQHVAMRQEQQLPSHSSARAAAAASALGTWPWCSKTSGEIGRSTSVVISRRPSGTLPEPHVKTVPGTVGASEAEHRQQQQQQHVAMRQEQQLPSHSSARAAAAASALGTWPWCSKTSGEIGRSTSVVISRRPSGTLPEPHVKTVPGTVGASEAEHRQQQQQQHVAMRQEQQLPSHSSARAAAAASALGTWPWCSKTSGEIGRSTSVVISRRPSGTLPEPHVKTVPGTVGASEAEHRQQQQQQHVAMRQEQQLPSHSSARAAAAASALGTWPWCSKTSGEIGRSTSVVISRRPSGTLPEPHVKTVPGTVGASEAEHRQQQQQQHVAMRQEQQLPSHSSARAAAAASALGTWPWCSKTSGEIGRSTSVVISRRPSGTLPEPHVKTVPGTVGASEAEHRQQQQQQQKGAAVTEGYSKPSNPTGTTHEIGTSHHTSTGADAKGDPGQPAQEQAGGSLASHHAVTMPAGIREDAPQGGGGSGQPGLPPNALPSAQKPVLGCLTPVAIPYILAMTDCCMGLASGMTIKFFPIFFRTEAELSPSSVSLMYTAIPLALSFMALVAQRESRLIGRVQTIVTNRLIGISLLLFIATHTGLWTVPAAIVPLYVCRTSIMNAQYPIQRSILMDYVPKATRARWASVESVTQFGWSGSAALGGFLIEHYGFQTTFFVTASMQLIGWLCSLLLLPLVPRKEVSVVAAQQH</sequence>
<feature type="compositionally biased region" description="Polar residues" evidence="2">
    <location>
        <begin position="282"/>
        <end position="296"/>
    </location>
</feature>
<feature type="transmembrane region" description="Helical" evidence="3">
    <location>
        <begin position="2037"/>
        <end position="2061"/>
    </location>
</feature>
<reference evidence="5" key="1">
    <citation type="submission" date="2017-08" db="EMBL/GenBank/DDBJ databases">
        <authorList>
            <person name="Polle J.E."/>
            <person name="Barry K."/>
            <person name="Cushman J."/>
            <person name="Schmutz J."/>
            <person name="Tran D."/>
            <person name="Hathwaick L.T."/>
            <person name="Yim W.C."/>
            <person name="Jenkins J."/>
            <person name="Mckie-Krisberg Z.M."/>
            <person name="Prochnik S."/>
            <person name="Lindquist E."/>
            <person name="Dockter R.B."/>
            <person name="Adam C."/>
            <person name="Molina H."/>
            <person name="Bunkerborg J."/>
            <person name="Jin E."/>
            <person name="Buchheim M."/>
            <person name="Magnuson J."/>
        </authorList>
    </citation>
    <scope>NUCLEOTIDE SEQUENCE</scope>
    <source>
        <strain evidence="5">CCAP 19/18</strain>
    </source>
</reference>
<feature type="region of interest" description="Disordered" evidence="2">
    <location>
        <begin position="1269"/>
        <end position="1319"/>
    </location>
</feature>
<feature type="compositionally biased region" description="Low complexity" evidence="2">
    <location>
        <begin position="1457"/>
        <end position="1479"/>
    </location>
</feature>
<organism evidence="5 6">
    <name type="scientific">Dunaliella salina</name>
    <name type="common">Green alga</name>
    <name type="synonym">Protococcus salinus</name>
    <dbReference type="NCBI Taxonomy" id="3046"/>
    <lineage>
        <taxon>Eukaryota</taxon>
        <taxon>Viridiplantae</taxon>
        <taxon>Chlorophyta</taxon>
        <taxon>core chlorophytes</taxon>
        <taxon>Chlorophyceae</taxon>
        <taxon>CS clade</taxon>
        <taxon>Chlamydomonadales</taxon>
        <taxon>Dunaliellaceae</taxon>
        <taxon>Dunaliella</taxon>
    </lineage>
</organism>
<feature type="region of interest" description="Disordered" evidence="2">
    <location>
        <begin position="1429"/>
        <end position="1479"/>
    </location>
</feature>
<keyword evidence="3" id="KW-0472">Membrane</keyword>
<evidence type="ECO:0000313" key="6">
    <source>
        <dbReference type="Proteomes" id="UP000815325"/>
    </source>
</evidence>
<feature type="compositionally biased region" description="Low complexity" evidence="2">
    <location>
        <begin position="324"/>
        <end position="337"/>
    </location>
</feature>
<feature type="transmembrane region" description="Helical" evidence="3">
    <location>
        <begin position="62"/>
        <end position="80"/>
    </location>
</feature>
<feature type="compositionally biased region" description="Polar residues" evidence="2">
    <location>
        <begin position="439"/>
        <end position="451"/>
    </location>
</feature>
<feature type="compositionally biased region" description="Basic and acidic residues" evidence="2">
    <location>
        <begin position="423"/>
        <end position="437"/>
    </location>
</feature>
<feature type="domain" description="Major facilitator superfamily (MFS) profile" evidence="4">
    <location>
        <begin position="1961"/>
        <end position="2155"/>
    </location>
</feature>
<evidence type="ECO:0000259" key="4">
    <source>
        <dbReference type="PROSITE" id="PS50850"/>
    </source>
</evidence>
<dbReference type="InterPro" id="IPR036259">
    <property type="entry name" value="MFS_trans_sf"/>
</dbReference>
<feature type="compositionally biased region" description="Low complexity" evidence="2">
    <location>
        <begin position="728"/>
        <end position="796"/>
    </location>
</feature>
<feature type="region of interest" description="Disordered" evidence="2">
    <location>
        <begin position="1349"/>
        <end position="1399"/>
    </location>
</feature>
<feature type="compositionally biased region" description="Low complexity" evidence="2">
    <location>
        <begin position="1697"/>
        <end position="1719"/>
    </location>
</feature>
<dbReference type="Pfam" id="PF07690">
    <property type="entry name" value="MFS_1"/>
    <property type="match status" value="1"/>
</dbReference>
<dbReference type="PANTHER" id="PTHR23525">
    <property type="entry name" value="TRANSPORTER, PUTATIVE-RELATED"/>
    <property type="match status" value="1"/>
</dbReference>
<feature type="compositionally biased region" description="Polar residues" evidence="2">
    <location>
        <begin position="1813"/>
        <end position="1826"/>
    </location>
</feature>
<feature type="region of interest" description="Disordered" evidence="2">
    <location>
        <begin position="1749"/>
        <end position="1945"/>
    </location>
</feature>
<evidence type="ECO:0000256" key="3">
    <source>
        <dbReference type="SAM" id="Phobius"/>
    </source>
</evidence>
<evidence type="ECO:0000256" key="2">
    <source>
        <dbReference type="SAM" id="MobiDB-lite"/>
    </source>
</evidence>
<comment type="subcellular location">
    <subcellularLocation>
        <location evidence="1">Membrane</location>
        <topology evidence="1">Multi-pass membrane protein</topology>
    </subcellularLocation>
</comment>
<feature type="compositionally biased region" description="Low complexity" evidence="2">
    <location>
        <begin position="1777"/>
        <end position="1805"/>
    </location>
</feature>
<feature type="compositionally biased region" description="Low complexity" evidence="2">
    <location>
        <begin position="1617"/>
        <end position="1639"/>
    </location>
</feature>
<dbReference type="SUPFAM" id="SSF103473">
    <property type="entry name" value="MFS general substrate transporter"/>
    <property type="match status" value="1"/>
</dbReference>
<feature type="compositionally biased region" description="Low complexity" evidence="2">
    <location>
        <begin position="360"/>
        <end position="372"/>
    </location>
</feature>
<feature type="region of interest" description="Disordered" evidence="2">
    <location>
        <begin position="1109"/>
        <end position="1159"/>
    </location>
</feature>
<feature type="compositionally biased region" description="Low complexity" evidence="2">
    <location>
        <begin position="1297"/>
        <end position="1319"/>
    </location>
</feature>
<dbReference type="Gene3D" id="1.20.1250.20">
    <property type="entry name" value="MFS general substrate transporter like domains"/>
    <property type="match status" value="1"/>
</dbReference>
<keyword evidence="3" id="KW-1133">Transmembrane helix</keyword>
<dbReference type="EMBL" id="MU069593">
    <property type="protein sequence ID" value="KAF5838044.1"/>
    <property type="molecule type" value="Genomic_DNA"/>
</dbReference>
<feature type="compositionally biased region" description="Basic residues" evidence="2">
    <location>
        <begin position="239"/>
        <end position="248"/>
    </location>
</feature>
<feature type="transmembrane region" description="Helical" evidence="3">
    <location>
        <begin position="2121"/>
        <end position="2142"/>
    </location>
</feature>
<dbReference type="InterPro" id="IPR020846">
    <property type="entry name" value="MFS_dom"/>
</dbReference>
<feature type="region of interest" description="Disordered" evidence="2">
    <location>
        <begin position="1669"/>
        <end position="1719"/>
    </location>
</feature>
<feature type="compositionally biased region" description="Low complexity" evidence="2">
    <location>
        <begin position="262"/>
        <end position="275"/>
    </location>
</feature>
<feature type="compositionally biased region" description="Low complexity" evidence="2">
    <location>
        <begin position="468"/>
        <end position="478"/>
    </location>
</feature>
<feature type="compositionally biased region" description="Low complexity" evidence="2">
    <location>
        <begin position="1217"/>
        <end position="1239"/>
    </location>
</feature>
<feature type="compositionally biased region" description="Basic and acidic residues" evidence="2">
    <location>
        <begin position="545"/>
        <end position="555"/>
    </location>
</feature>
<feature type="compositionally biased region" description="Basic and acidic residues" evidence="2">
    <location>
        <begin position="503"/>
        <end position="512"/>
    </location>
</feature>
<feature type="transmembrane region" description="Helical" evidence="3">
    <location>
        <begin position="1998"/>
        <end position="2016"/>
    </location>
</feature>
<feature type="compositionally biased region" description="Low complexity" evidence="2">
    <location>
        <begin position="1377"/>
        <end position="1399"/>
    </location>
</feature>
<protein>
    <recommendedName>
        <fullName evidence="4">Major facilitator superfamily (MFS) profile domain-containing protein</fullName>
    </recommendedName>
</protein>
<feature type="region of interest" description="Disordered" evidence="2">
    <location>
        <begin position="1509"/>
        <end position="1559"/>
    </location>
</feature>
<dbReference type="PROSITE" id="PS50850">
    <property type="entry name" value="MFS"/>
    <property type="match status" value="1"/>
</dbReference>